<dbReference type="AlphaFoldDB" id="A0A1D2M2I8"/>
<keyword evidence="1" id="KW-0472">Membrane</keyword>
<evidence type="ECO:0000313" key="2">
    <source>
        <dbReference type="EMBL" id="ODM87185.1"/>
    </source>
</evidence>
<proteinExistence type="predicted"/>
<gene>
    <name evidence="2" type="ORF">Ocin01_19497</name>
</gene>
<feature type="transmembrane region" description="Helical" evidence="1">
    <location>
        <begin position="163"/>
        <end position="180"/>
    </location>
</feature>
<keyword evidence="3" id="KW-1185">Reference proteome</keyword>
<organism evidence="2 3">
    <name type="scientific">Orchesella cincta</name>
    <name type="common">Springtail</name>
    <name type="synonym">Podura cincta</name>
    <dbReference type="NCBI Taxonomy" id="48709"/>
    <lineage>
        <taxon>Eukaryota</taxon>
        <taxon>Metazoa</taxon>
        <taxon>Ecdysozoa</taxon>
        <taxon>Arthropoda</taxon>
        <taxon>Hexapoda</taxon>
        <taxon>Collembola</taxon>
        <taxon>Entomobryomorpha</taxon>
        <taxon>Entomobryoidea</taxon>
        <taxon>Orchesellidae</taxon>
        <taxon>Orchesellinae</taxon>
        <taxon>Orchesella</taxon>
    </lineage>
</organism>
<dbReference type="Proteomes" id="UP000094527">
    <property type="component" value="Unassembled WGS sequence"/>
</dbReference>
<comment type="caution">
    <text evidence="2">The sequence shown here is derived from an EMBL/GenBank/DDBJ whole genome shotgun (WGS) entry which is preliminary data.</text>
</comment>
<keyword evidence="1" id="KW-0812">Transmembrane</keyword>
<evidence type="ECO:0000256" key="1">
    <source>
        <dbReference type="SAM" id="Phobius"/>
    </source>
</evidence>
<feature type="transmembrane region" description="Helical" evidence="1">
    <location>
        <begin position="137"/>
        <end position="157"/>
    </location>
</feature>
<evidence type="ECO:0000313" key="3">
    <source>
        <dbReference type="Proteomes" id="UP000094527"/>
    </source>
</evidence>
<reference evidence="2 3" key="1">
    <citation type="journal article" date="2016" name="Genome Biol. Evol.">
        <title>Gene Family Evolution Reflects Adaptation to Soil Environmental Stressors in the Genome of the Collembolan Orchesella cincta.</title>
        <authorList>
            <person name="Faddeeva-Vakhrusheva A."/>
            <person name="Derks M.F."/>
            <person name="Anvar S.Y."/>
            <person name="Agamennone V."/>
            <person name="Suring W."/>
            <person name="Smit S."/>
            <person name="van Straalen N.M."/>
            <person name="Roelofs D."/>
        </authorList>
    </citation>
    <scope>NUCLEOTIDE SEQUENCE [LARGE SCALE GENOMIC DNA]</scope>
    <source>
        <tissue evidence="2">Mixed pool</tissue>
    </source>
</reference>
<sequence>LAEGMVQRDNTVVPAHLCRLRRNPNFKPRLLLRYTTVQARHLHVVNMLIAWIILVPLAFFVSRYYKETFSKVFFLQEFWWYDPRPRPPHRAAVHVGSFYSMHLRREGSDYKTLWTDATTIHIYFGYTLIRLHWGFGWAEYILAAFTFASAAGMPQGLMNCESFCVYVAFLFFQVLFYAIMEKHSRIVDKRLDLEPPRRYFPVHSMRIFHKDAPGSVIRIVMLIAYFLISIAFYAALHILTVQNPNSCFQKVVGAVALF</sequence>
<accession>A0A1D2M2I8</accession>
<name>A0A1D2M2I8_ORCCI</name>
<feature type="transmembrane region" description="Helical" evidence="1">
    <location>
        <begin position="41"/>
        <end position="61"/>
    </location>
</feature>
<feature type="non-terminal residue" evidence="2">
    <location>
        <position position="1"/>
    </location>
</feature>
<keyword evidence="1" id="KW-1133">Transmembrane helix</keyword>
<protein>
    <submittedName>
        <fullName evidence="2">Ferric-chelate reductase 1</fullName>
    </submittedName>
</protein>
<dbReference type="EMBL" id="LJIJ01005941">
    <property type="protein sequence ID" value="ODM87185.1"/>
    <property type="molecule type" value="Genomic_DNA"/>
</dbReference>
<feature type="transmembrane region" description="Helical" evidence="1">
    <location>
        <begin position="215"/>
        <end position="236"/>
    </location>
</feature>